<dbReference type="EMBL" id="OCNJ01000004">
    <property type="protein sequence ID" value="SOD94820.1"/>
    <property type="molecule type" value="Genomic_DNA"/>
</dbReference>
<name>A0A286GH39_9PROT</name>
<evidence type="ECO:0000256" key="3">
    <source>
        <dbReference type="ARBA" id="ARBA00023163"/>
    </source>
</evidence>
<evidence type="ECO:0000259" key="6">
    <source>
        <dbReference type="PROSITE" id="PS50977"/>
    </source>
</evidence>
<dbReference type="Gene3D" id="1.10.357.10">
    <property type="entry name" value="Tetracycline Repressor, domain 2"/>
    <property type="match status" value="1"/>
</dbReference>
<accession>A0A286GH39</accession>
<dbReference type="InterPro" id="IPR036271">
    <property type="entry name" value="Tet_transcr_reg_TetR-rel_C_sf"/>
</dbReference>
<dbReference type="Pfam" id="PF14246">
    <property type="entry name" value="TetR_C_7"/>
    <property type="match status" value="1"/>
</dbReference>
<keyword evidence="2 4" id="KW-0238">DNA-binding</keyword>
<dbReference type="SUPFAM" id="SSF48498">
    <property type="entry name" value="Tetracyclin repressor-like, C-terminal domain"/>
    <property type="match status" value="1"/>
</dbReference>
<organism evidence="7 8">
    <name type="scientific">Caenispirillum bisanense</name>
    <dbReference type="NCBI Taxonomy" id="414052"/>
    <lineage>
        <taxon>Bacteria</taxon>
        <taxon>Pseudomonadati</taxon>
        <taxon>Pseudomonadota</taxon>
        <taxon>Alphaproteobacteria</taxon>
        <taxon>Rhodospirillales</taxon>
        <taxon>Novispirillaceae</taxon>
        <taxon>Caenispirillum</taxon>
    </lineage>
</organism>
<sequence>MTPDQAPCPPCDSPPKPEGRSARKRRQILEAARALFVEHGFAATSVDMVVERAGVSKPTLYGHFGGKADLFAAVVQAQAEEFASHGCALAQRPPAEGLRALAVMYLDMVTGAEALQLYRAVVAEGHNFPQIAEVFYEAGPQRVHGMVEHYLRDQHAKGTMAVPCPKLAAGLFLGMLRVAFDRAVFGLPLDGVCREAAADEAVRLILEGYGAHPGEPRPQPQRE</sequence>
<dbReference type="InterPro" id="IPR009057">
    <property type="entry name" value="Homeodomain-like_sf"/>
</dbReference>
<dbReference type="PANTHER" id="PTHR30055:SF146">
    <property type="entry name" value="HTH-TYPE TRANSCRIPTIONAL DUAL REGULATOR CECR"/>
    <property type="match status" value="1"/>
</dbReference>
<dbReference type="InterPro" id="IPR039536">
    <property type="entry name" value="TetR_C_Proteobacteria"/>
</dbReference>
<dbReference type="PANTHER" id="PTHR30055">
    <property type="entry name" value="HTH-TYPE TRANSCRIPTIONAL REGULATOR RUTR"/>
    <property type="match status" value="1"/>
</dbReference>
<evidence type="ECO:0000256" key="5">
    <source>
        <dbReference type="SAM" id="MobiDB-lite"/>
    </source>
</evidence>
<evidence type="ECO:0000256" key="1">
    <source>
        <dbReference type="ARBA" id="ARBA00023015"/>
    </source>
</evidence>
<feature type="compositionally biased region" description="Pro residues" evidence="5">
    <location>
        <begin position="1"/>
        <end position="14"/>
    </location>
</feature>
<feature type="DNA-binding region" description="H-T-H motif" evidence="4">
    <location>
        <begin position="45"/>
        <end position="64"/>
    </location>
</feature>
<keyword evidence="8" id="KW-1185">Reference proteome</keyword>
<evidence type="ECO:0000256" key="4">
    <source>
        <dbReference type="PROSITE-ProRule" id="PRU00335"/>
    </source>
</evidence>
<dbReference type="GO" id="GO:0000976">
    <property type="term" value="F:transcription cis-regulatory region binding"/>
    <property type="evidence" value="ECO:0007669"/>
    <property type="project" value="TreeGrafter"/>
</dbReference>
<dbReference type="RefSeq" id="WP_176525119.1">
    <property type="nucleotide sequence ID" value="NZ_OCNJ01000004.1"/>
</dbReference>
<dbReference type="Proteomes" id="UP000219621">
    <property type="component" value="Unassembled WGS sequence"/>
</dbReference>
<reference evidence="7 8" key="1">
    <citation type="submission" date="2017-09" db="EMBL/GenBank/DDBJ databases">
        <authorList>
            <person name="Ehlers B."/>
            <person name="Leendertz F.H."/>
        </authorList>
    </citation>
    <scope>NUCLEOTIDE SEQUENCE [LARGE SCALE GENOMIC DNA]</scope>
    <source>
        <strain evidence="7 8">USBA 140</strain>
    </source>
</reference>
<feature type="region of interest" description="Disordered" evidence="5">
    <location>
        <begin position="1"/>
        <end position="23"/>
    </location>
</feature>
<dbReference type="SUPFAM" id="SSF46689">
    <property type="entry name" value="Homeodomain-like"/>
    <property type="match status" value="1"/>
</dbReference>
<proteinExistence type="predicted"/>
<protein>
    <submittedName>
        <fullName evidence="7">Transcriptional regulator, TetR family</fullName>
    </submittedName>
</protein>
<keyword evidence="1" id="KW-0805">Transcription regulation</keyword>
<dbReference type="PRINTS" id="PR00455">
    <property type="entry name" value="HTHTETR"/>
</dbReference>
<dbReference type="GO" id="GO:0003700">
    <property type="term" value="F:DNA-binding transcription factor activity"/>
    <property type="evidence" value="ECO:0007669"/>
    <property type="project" value="TreeGrafter"/>
</dbReference>
<feature type="domain" description="HTH tetR-type" evidence="6">
    <location>
        <begin position="22"/>
        <end position="82"/>
    </location>
</feature>
<dbReference type="PROSITE" id="PS50977">
    <property type="entry name" value="HTH_TETR_2"/>
    <property type="match status" value="1"/>
</dbReference>
<evidence type="ECO:0000313" key="7">
    <source>
        <dbReference type="EMBL" id="SOD94820.1"/>
    </source>
</evidence>
<evidence type="ECO:0000313" key="8">
    <source>
        <dbReference type="Proteomes" id="UP000219621"/>
    </source>
</evidence>
<dbReference type="PROSITE" id="PS01081">
    <property type="entry name" value="HTH_TETR_1"/>
    <property type="match status" value="1"/>
</dbReference>
<dbReference type="FunFam" id="1.10.10.60:FF:000141">
    <property type="entry name" value="TetR family transcriptional regulator"/>
    <property type="match status" value="1"/>
</dbReference>
<dbReference type="InterPro" id="IPR023772">
    <property type="entry name" value="DNA-bd_HTH_TetR-type_CS"/>
</dbReference>
<dbReference type="Pfam" id="PF00440">
    <property type="entry name" value="TetR_N"/>
    <property type="match status" value="1"/>
</dbReference>
<dbReference type="InterPro" id="IPR001647">
    <property type="entry name" value="HTH_TetR"/>
</dbReference>
<dbReference type="InterPro" id="IPR050109">
    <property type="entry name" value="HTH-type_TetR-like_transc_reg"/>
</dbReference>
<keyword evidence="3" id="KW-0804">Transcription</keyword>
<gene>
    <name evidence="7" type="ORF">SAMN05421508_104132</name>
</gene>
<evidence type="ECO:0000256" key="2">
    <source>
        <dbReference type="ARBA" id="ARBA00023125"/>
    </source>
</evidence>
<dbReference type="AlphaFoldDB" id="A0A286GH39"/>
<dbReference type="Gene3D" id="1.10.10.60">
    <property type="entry name" value="Homeodomain-like"/>
    <property type="match status" value="1"/>
</dbReference>